<evidence type="ECO:0000313" key="2">
    <source>
        <dbReference type="EMBL" id="JAP87847.1"/>
    </source>
</evidence>
<proteinExistence type="predicted"/>
<feature type="non-terminal residue" evidence="2">
    <location>
        <position position="1"/>
    </location>
</feature>
<feature type="region of interest" description="Disordered" evidence="1">
    <location>
        <begin position="72"/>
        <end position="110"/>
    </location>
</feature>
<sequence>HVDELRRELRFTVCHWFHELRNVVNRASHHSGALGDPLCVSGNGGGASVRMYSEMCATLGVRPSAIALQRAQEKDRLRLKKARKSEQTKGQTSKKVPLGNDAKYYSPGAF</sequence>
<name>A0A131Z976_RHIAP</name>
<protein>
    <submittedName>
        <fullName evidence="2">Uncharacterized protein</fullName>
    </submittedName>
</protein>
<reference evidence="2" key="1">
    <citation type="journal article" date="2016" name="Ticks Tick Borne Dis.">
        <title>De novo assembly and annotation of the salivary gland transcriptome of Rhipicephalus appendiculatus male and female ticks during blood feeding.</title>
        <authorList>
            <person name="de Castro M.H."/>
            <person name="de Klerk D."/>
            <person name="Pienaar R."/>
            <person name="Latif A.A."/>
            <person name="Rees D.J."/>
            <person name="Mans B.J."/>
        </authorList>
    </citation>
    <scope>NUCLEOTIDE SEQUENCE</scope>
    <source>
        <tissue evidence="2">Salivary glands</tissue>
    </source>
</reference>
<dbReference type="AlphaFoldDB" id="A0A131Z976"/>
<evidence type="ECO:0000256" key="1">
    <source>
        <dbReference type="SAM" id="MobiDB-lite"/>
    </source>
</evidence>
<accession>A0A131Z976</accession>
<dbReference type="EMBL" id="GEDV01000710">
    <property type="protein sequence ID" value="JAP87847.1"/>
    <property type="molecule type" value="Transcribed_RNA"/>
</dbReference>
<organism evidence="2">
    <name type="scientific">Rhipicephalus appendiculatus</name>
    <name type="common">Brown ear tick</name>
    <dbReference type="NCBI Taxonomy" id="34631"/>
    <lineage>
        <taxon>Eukaryota</taxon>
        <taxon>Metazoa</taxon>
        <taxon>Ecdysozoa</taxon>
        <taxon>Arthropoda</taxon>
        <taxon>Chelicerata</taxon>
        <taxon>Arachnida</taxon>
        <taxon>Acari</taxon>
        <taxon>Parasitiformes</taxon>
        <taxon>Ixodida</taxon>
        <taxon>Ixodoidea</taxon>
        <taxon>Ixodidae</taxon>
        <taxon>Rhipicephalinae</taxon>
        <taxon>Rhipicephalus</taxon>
        <taxon>Rhipicephalus</taxon>
    </lineage>
</organism>